<proteinExistence type="predicted"/>
<evidence type="ECO:0000313" key="1">
    <source>
        <dbReference type="EMBL" id="XBH04473.1"/>
    </source>
</evidence>
<dbReference type="RefSeq" id="WP_406697234.1">
    <property type="nucleotide sequence ID" value="NZ_CP155447.1"/>
</dbReference>
<dbReference type="EMBL" id="CP155447">
    <property type="protein sequence ID" value="XBH04473.1"/>
    <property type="molecule type" value="Genomic_DNA"/>
</dbReference>
<reference evidence="1" key="1">
    <citation type="submission" date="2024-05" db="EMBL/GenBank/DDBJ databases">
        <title>Planctomycetes of the genus Singulisphaera possess chitinolytic capabilities.</title>
        <authorList>
            <person name="Ivanova A."/>
        </authorList>
    </citation>
    <scope>NUCLEOTIDE SEQUENCE</scope>
    <source>
        <strain evidence="1">Ch08T</strain>
    </source>
</reference>
<sequence>MTTLIPLLALLALADDPVPATVPFEAPKYGVKASIPKDWPIAAREQEDRVFVALIRQDDPERPGVVACELALAPENLDEYRTRIDGNAKRAGPAGRKLARNEVVKDAKPERLETIWEFRPRSGGLWRELSVRILANRQMYTLTLNVDDATYATARPLFDALVASIEFSAPNTGADLLDKATNRWVQREFKFAIDLPEAWRPVLAPSEVALFFANGPATGIWSDNALVLAQPHGPLDLQALVKEVPDQLRKVEPNCEVLSCEVVKQGKLDALETVVRTQRGPFSMTILERRFRGGRFDYEVKYTLESKRFDALAPTLRKSLDSFGEVPGSVPAAADKSS</sequence>
<dbReference type="AlphaFoldDB" id="A0AAU7CHB2"/>
<accession>A0AAU7CHB2</accession>
<gene>
    <name evidence="1" type="ORF">V5E97_00220</name>
</gene>
<organism evidence="1">
    <name type="scientific">Singulisphaera sp. Ch08</name>
    <dbReference type="NCBI Taxonomy" id="3120278"/>
    <lineage>
        <taxon>Bacteria</taxon>
        <taxon>Pseudomonadati</taxon>
        <taxon>Planctomycetota</taxon>
        <taxon>Planctomycetia</taxon>
        <taxon>Isosphaerales</taxon>
        <taxon>Isosphaeraceae</taxon>
        <taxon>Singulisphaera</taxon>
    </lineage>
</organism>
<name>A0AAU7CHB2_9BACT</name>
<protein>
    <submittedName>
        <fullName evidence="1">Uncharacterized protein</fullName>
    </submittedName>
</protein>